<proteinExistence type="predicted"/>
<name>A0ABN9PMM6_9DINO</name>
<dbReference type="EMBL" id="CAUYUJ010000803">
    <property type="protein sequence ID" value="CAK0792634.1"/>
    <property type="molecule type" value="Genomic_DNA"/>
</dbReference>
<sequence length="146" mass="16021">MTVQVNFGPAQMKALPFTCRMVQEASAADAKADAAPSGKSTVVFPVGLPDEGTFDVVDAFMERNPSFTELSDRKVQEWAIKRLWRGSRKGWSSSNDKPSFDFGLPMLDDLSACKVISSVAPCVARNVAASQRCCWFGGYRRSDVLF</sequence>
<accession>A0ABN9PMM6</accession>
<gene>
    <name evidence="1" type="ORF">PCOR1329_LOCUS3158</name>
</gene>
<comment type="caution">
    <text evidence="1">The sequence shown here is derived from an EMBL/GenBank/DDBJ whole genome shotgun (WGS) entry which is preliminary data.</text>
</comment>
<dbReference type="Proteomes" id="UP001189429">
    <property type="component" value="Unassembled WGS sequence"/>
</dbReference>
<keyword evidence="2" id="KW-1185">Reference proteome</keyword>
<reference evidence="1" key="1">
    <citation type="submission" date="2023-10" db="EMBL/GenBank/DDBJ databases">
        <authorList>
            <person name="Chen Y."/>
            <person name="Shah S."/>
            <person name="Dougan E. K."/>
            <person name="Thang M."/>
            <person name="Chan C."/>
        </authorList>
    </citation>
    <scope>NUCLEOTIDE SEQUENCE [LARGE SCALE GENOMIC DNA]</scope>
</reference>
<evidence type="ECO:0000313" key="1">
    <source>
        <dbReference type="EMBL" id="CAK0792634.1"/>
    </source>
</evidence>
<evidence type="ECO:0000313" key="2">
    <source>
        <dbReference type="Proteomes" id="UP001189429"/>
    </source>
</evidence>
<protein>
    <submittedName>
        <fullName evidence="1">Uncharacterized protein</fullName>
    </submittedName>
</protein>
<organism evidence="1 2">
    <name type="scientific">Prorocentrum cordatum</name>
    <dbReference type="NCBI Taxonomy" id="2364126"/>
    <lineage>
        <taxon>Eukaryota</taxon>
        <taxon>Sar</taxon>
        <taxon>Alveolata</taxon>
        <taxon>Dinophyceae</taxon>
        <taxon>Prorocentrales</taxon>
        <taxon>Prorocentraceae</taxon>
        <taxon>Prorocentrum</taxon>
    </lineage>
</organism>